<accession>A0A397JII2</accession>
<evidence type="ECO:0000256" key="1">
    <source>
        <dbReference type="SAM" id="MobiDB-lite"/>
    </source>
</evidence>
<evidence type="ECO:0000313" key="2">
    <source>
        <dbReference type="EMBL" id="RHZ87811.1"/>
    </source>
</evidence>
<dbReference type="Gene3D" id="2.40.70.10">
    <property type="entry name" value="Acid Proteases"/>
    <property type="match status" value="1"/>
</dbReference>
<name>A0A397JII2_9GLOM</name>
<sequence length="140" mass="15601">MVEANNNTESAHQNLQENDDKIASIIESMKKLSIAINGRDTEVVCDSGSECPIISYDIAKELGLKIDKSLSNITNRVVSDIVEQVSDSETRDPTRNCELDSNPRYFLKKTKKKIFNNIASESPSTSESERDSESDIEISE</sequence>
<dbReference type="AlphaFoldDB" id="A0A397JII2"/>
<dbReference type="Proteomes" id="UP000266861">
    <property type="component" value="Unassembled WGS sequence"/>
</dbReference>
<dbReference type="InterPro" id="IPR021109">
    <property type="entry name" value="Peptidase_aspartic_dom_sf"/>
</dbReference>
<protein>
    <submittedName>
        <fullName evidence="2">Uncharacterized protein</fullName>
    </submittedName>
</protein>
<comment type="caution">
    <text evidence="2">The sequence shown here is derived from an EMBL/GenBank/DDBJ whole genome shotgun (WGS) entry which is preliminary data.</text>
</comment>
<feature type="region of interest" description="Disordered" evidence="1">
    <location>
        <begin position="118"/>
        <end position="140"/>
    </location>
</feature>
<dbReference type="OrthoDB" id="2439754at2759"/>
<proteinExistence type="predicted"/>
<keyword evidence="3" id="KW-1185">Reference proteome</keyword>
<evidence type="ECO:0000313" key="3">
    <source>
        <dbReference type="Proteomes" id="UP000266861"/>
    </source>
</evidence>
<organism evidence="2 3">
    <name type="scientific">Diversispora epigaea</name>
    <dbReference type="NCBI Taxonomy" id="1348612"/>
    <lineage>
        <taxon>Eukaryota</taxon>
        <taxon>Fungi</taxon>
        <taxon>Fungi incertae sedis</taxon>
        <taxon>Mucoromycota</taxon>
        <taxon>Glomeromycotina</taxon>
        <taxon>Glomeromycetes</taxon>
        <taxon>Diversisporales</taxon>
        <taxon>Diversisporaceae</taxon>
        <taxon>Diversispora</taxon>
    </lineage>
</organism>
<reference evidence="2 3" key="1">
    <citation type="submission" date="2018-08" db="EMBL/GenBank/DDBJ databases">
        <title>Genome and evolution of the arbuscular mycorrhizal fungus Diversispora epigaea (formerly Glomus versiforme) and its bacterial endosymbionts.</title>
        <authorList>
            <person name="Sun X."/>
            <person name="Fei Z."/>
            <person name="Harrison M."/>
        </authorList>
    </citation>
    <scope>NUCLEOTIDE SEQUENCE [LARGE SCALE GENOMIC DNA]</scope>
    <source>
        <strain evidence="2 3">IT104</strain>
    </source>
</reference>
<dbReference type="EMBL" id="PQFF01000028">
    <property type="protein sequence ID" value="RHZ87811.1"/>
    <property type="molecule type" value="Genomic_DNA"/>
</dbReference>
<gene>
    <name evidence="2" type="ORF">Glove_30g99</name>
</gene>